<gene>
    <name evidence="2" type="ORF">CYMTET_37817</name>
</gene>
<protein>
    <submittedName>
        <fullName evidence="2">Uncharacterized protein</fullName>
    </submittedName>
</protein>
<accession>A0AAE0CDB2</accession>
<feature type="region of interest" description="Disordered" evidence="1">
    <location>
        <begin position="497"/>
        <end position="585"/>
    </location>
</feature>
<name>A0AAE0CDB2_9CHLO</name>
<organism evidence="2 3">
    <name type="scientific">Cymbomonas tetramitiformis</name>
    <dbReference type="NCBI Taxonomy" id="36881"/>
    <lineage>
        <taxon>Eukaryota</taxon>
        <taxon>Viridiplantae</taxon>
        <taxon>Chlorophyta</taxon>
        <taxon>Pyramimonadophyceae</taxon>
        <taxon>Pyramimonadales</taxon>
        <taxon>Pyramimonadaceae</taxon>
        <taxon>Cymbomonas</taxon>
    </lineage>
</organism>
<evidence type="ECO:0000256" key="1">
    <source>
        <dbReference type="SAM" id="MobiDB-lite"/>
    </source>
</evidence>
<proteinExistence type="predicted"/>
<sequence>MSGTEPVVTAPPQSAPANIKTLSQKFEHAKQLEGEVQRRIQDWVNALGKEIVTSLIFKHFKAKVLETHGQEFNLQHFFGNINTNSRATSYIAHIVKYLPRLCTITGEGASEDVSISEPSVKDRVEKIVAFTKDSVQVGHISNTISCLLQYDLFIPVLEATASEVAELEALHKNAEQRTAQSAPPGFVPASPSISLVDLELGEEDQNEEEEWENTEDRGGYGSVNLTGIYQSTLVEHEESGDFDPTAILRAQNYVAEIGNRTEEVAGHEGDLSNEDFIQTVKINRMNKGDRSKFSDREIGEATRQITQLLERLCLDISHLSVKGLDRPEKETVDNKDPFILVRVKSESEARAILEKAVFVIDDRRYVASPKSNRLVRFNVSFVAAAANLQVSTDRIVRFLNGTVLSEFVSRIVYVQSFSEDIRGGTRFVRRFYAILRPPLGPSFEPAVLDPKNPEHSAYFIPTQYVFDPMGIVYIKQCSAWECRKCFPLNQRYGHQSSICDSQTKGKGKGKGRGRGEGLDSSAGISGTGSRGAASARWEQNRARAAKRKSEPTSQSPAYKHASGTERREEIATAARRGGADISDRF</sequence>
<evidence type="ECO:0000313" key="2">
    <source>
        <dbReference type="EMBL" id="KAK3252911.1"/>
    </source>
</evidence>
<comment type="caution">
    <text evidence="2">The sequence shown here is derived from an EMBL/GenBank/DDBJ whole genome shotgun (WGS) entry which is preliminary data.</text>
</comment>
<keyword evidence="3" id="KW-1185">Reference proteome</keyword>
<reference evidence="2 3" key="1">
    <citation type="journal article" date="2015" name="Genome Biol. Evol.">
        <title>Comparative Genomics of a Bacterivorous Green Alga Reveals Evolutionary Causalities and Consequences of Phago-Mixotrophic Mode of Nutrition.</title>
        <authorList>
            <person name="Burns J.A."/>
            <person name="Paasch A."/>
            <person name="Narechania A."/>
            <person name="Kim E."/>
        </authorList>
    </citation>
    <scope>NUCLEOTIDE SEQUENCE [LARGE SCALE GENOMIC DNA]</scope>
    <source>
        <strain evidence="2 3">PLY_AMNH</strain>
    </source>
</reference>
<dbReference type="EMBL" id="LGRX02025098">
    <property type="protein sequence ID" value="KAK3252911.1"/>
    <property type="molecule type" value="Genomic_DNA"/>
</dbReference>
<dbReference type="AlphaFoldDB" id="A0AAE0CDB2"/>
<evidence type="ECO:0000313" key="3">
    <source>
        <dbReference type="Proteomes" id="UP001190700"/>
    </source>
</evidence>
<dbReference type="Proteomes" id="UP001190700">
    <property type="component" value="Unassembled WGS sequence"/>
</dbReference>